<dbReference type="Gene3D" id="3.20.20.70">
    <property type="entry name" value="Aldolase class I"/>
    <property type="match status" value="1"/>
</dbReference>
<accession>A0A1L9B5J9</accession>
<dbReference type="InterPro" id="IPR038637">
    <property type="entry name" value="NPCBM_sf"/>
</dbReference>
<evidence type="ECO:0000313" key="7">
    <source>
        <dbReference type="Proteomes" id="UP000182229"/>
    </source>
</evidence>
<evidence type="ECO:0000256" key="4">
    <source>
        <dbReference type="SAM" id="SignalP"/>
    </source>
</evidence>
<dbReference type="InterPro" id="IPR052720">
    <property type="entry name" value="Glycosyl_hydrolase_97"/>
</dbReference>
<reference evidence="7" key="1">
    <citation type="submission" date="2016-11" db="EMBL/GenBank/DDBJ databases">
        <authorList>
            <person name="Shukria A."/>
            <person name="Stevens D.C."/>
        </authorList>
    </citation>
    <scope>NUCLEOTIDE SEQUENCE [LARGE SCALE GENOMIC DNA]</scope>
    <source>
        <strain evidence="7">Cbfe23</strain>
    </source>
</reference>
<gene>
    <name evidence="6" type="ORF">BON30_29210</name>
</gene>
<dbReference type="SUPFAM" id="SSF51445">
    <property type="entry name" value="(Trans)glycosidases"/>
    <property type="match status" value="1"/>
</dbReference>
<dbReference type="AlphaFoldDB" id="A0A1L9B5J9"/>
<dbReference type="PANTHER" id="PTHR35803:SF2">
    <property type="entry name" value="RETAINING ALPHA-GALACTOSIDASE"/>
    <property type="match status" value="1"/>
</dbReference>
<dbReference type="Gene3D" id="2.60.120.1060">
    <property type="entry name" value="NPCBM/NEW2 domain"/>
    <property type="match status" value="1"/>
</dbReference>
<evidence type="ECO:0000259" key="5">
    <source>
        <dbReference type="SMART" id="SM00776"/>
    </source>
</evidence>
<dbReference type="EMBL" id="MPIN01000008">
    <property type="protein sequence ID" value="OJH37531.1"/>
    <property type="molecule type" value="Genomic_DNA"/>
</dbReference>
<feature type="domain" description="Glycosyl hydrolase family 98 putative carbohydrate-binding module" evidence="5">
    <location>
        <begin position="747"/>
        <end position="892"/>
    </location>
</feature>
<evidence type="ECO:0000256" key="1">
    <source>
        <dbReference type="ARBA" id="ARBA00022801"/>
    </source>
</evidence>
<dbReference type="Gene3D" id="2.60.40.1180">
    <property type="entry name" value="Golgi alpha-mannosidase II"/>
    <property type="match status" value="1"/>
</dbReference>
<dbReference type="InterPro" id="IPR008979">
    <property type="entry name" value="Galactose-bd-like_sf"/>
</dbReference>
<dbReference type="InterPro" id="IPR019563">
    <property type="entry name" value="GH97_catalytic"/>
</dbReference>
<keyword evidence="2" id="KW-0326">Glycosidase</keyword>
<evidence type="ECO:0000256" key="3">
    <source>
        <dbReference type="SAM" id="MobiDB-lite"/>
    </source>
</evidence>
<keyword evidence="1" id="KW-0378">Hydrolase</keyword>
<dbReference type="Pfam" id="PF14509">
    <property type="entry name" value="GH97_C"/>
    <property type="match status" value="1"/>
</dbReference>
<dbReference type="PANTHER" id="PTHR35803">
    <property type="entry name" value="GLUCAN 1,4-ALPHA-GLUCOSIDASE SUSB-RELATED"/>
    <property type="match status" value="1"/>
</dbReference>
<dbReference type="Pfam" id="PF14508">
    <property type="entry name" value="GH97_N"/>
    <property type="match status" value="1"/>
</dbReference>
<dbReference type="GO" id="GO:0016798">
    <property type="term" value="F:hydrolase activity, acting on glycosyl bonds"/>
    <property type="evidence" value="ECO:0007669"/>
    <property type="project" value="UniProtKB-KW"/>
</dbReference>
<organism evidence="6 7">
    <name type="scientific">Cystobacter ferrugineus</name>
    <dbReference type="NCBI Taxonomy" id="83449"/>
    <lineage>
        <taxon>Bacteria</taxon>
        <taxon>Pseudomonadati</taxon>
        <taxon>Myxococcota</taxon>
        <taxon>Myxococcia</taxon>
        <taxon>Myxococcales</taxon>
        <taxon>Cystobacterineae</taxon>
        <taxon>Archangiaceae</taxon>
        <taxon>Cystobacter</taxon>
    </lineage>
</organism>
<reference evidence="6 7" key="2">
    <citation type="submission" date="2016-12" db="EMBL/GenBank/DDBJ databases">
        <title>Draft Genome Sequence of Cystobacter ferrugineus Strain Cbfe23.</title>
        <authorList>
            <person name="Akbar S."/>
            <person name="Dowd S.E."/>
            <person name="Stevens D.C."/>
        </authorList>
    </citation>
    <scope>NUCLEOTIDE SEQUENCE [LARGE SCALE GENOMIC DNA]</scope>
    <source>
        <strain evidence="6 7">Cbfe23</strain>
    </source>
</reference>
<dbReference type="InterPro" id="IPR014718">
    <property type="entry name" value="GH-type_carb-bd"/>
</dbReference>
<proteinExistence type="predicted"/>
<dbReference type="Gene3D" id="2.70.98.10">
    <property type="match status" value="1"/>
</dbReference>
<dbReference type="InterPro" id="IPR013222">
    <property type="entry name" value="Glyco_hyd_98_carb-bd"/>
</dbReference>
<keyword evidence="7" id="KW-1185">Reference proteome</keyword>
<dbReference type="Pfam" id="PF08305">
    <property type="entry name" value="NPCBM"/>
    <property type="match status" value="1"/>
</dbReference>
<dbReference type="InterPro" id="IPR029483">
    <property type="entry name" value="GH97_C"/>
</dbReference>
<keyword evidence="4" id="KW-0732">Signal</keyword>
<dbReference type="GO" id="GO:0030246">
    <property type="term" value="F:carbohydrate binding"/>
    <property type="evidence" value="ECO:0007669"/>
    <property type="project" value="InterPro"/>
</dbReference>
<feature type="signal peptide" evidence="4">
    <location>
        <begin position="1"/>
        <end position="25"/>
    </location>
</feature>
<evidence type="ECO:0000256" key="2">
    <source>
        <dbReference type="ARBA" id="ARBA00023295"/>
    </source>
</evidence>
<dbReference type="STRING" id="83449.BON30_29210"/>
<evidence type="ECO:0000313" key="6">
    <source>
        <dbReference type="EMBL" id="OJH37531.1"/>
    </source>
</evidence>
<protein>
    <submittedName>
        <fullName evidence="6">Alpha-glucosidase</fullName>
    </submittedName>
</protein>
<dbReference type="InterPro" id="IPR017853">
    <property type="entry name" value="GH"/>
</dbReference>
<dbReference type="InterPro" id="IPR013785">
    <property type="entry name" value="Aldolase_TIM"/>
</dbReference>
<dbReference type="SUPFAM" id="SSF49785">
    <property type="entry name" value="Galactose-binding domain-like"/>
    <property type="match status" value="1"/>
</dbReference>
<dbReference type="SMART" id="SM00776">
    <property type="entry name" value="NPCBM"/>
    <property type="match status" value="1"/>
</dbReference>
<name>A0A1L9B5J9_9BACT</name>
<dbReference type="Pfam" id="PF10566">
    <property type="entry name" value="Glyco_hydro_97"/>
    <property type="match status" value="1"/>
</dbReference>
<feature type="chain" id="PRO_5012679562" evidence="4">
    <location>
        <begin position="26"/>
        <end position="895"/>
    </location>
</feature>
<dbReference type="Proteomes" id="UP000182229">
    <property type="component" value="Unassembled WGS sequence"/>
</dbReference>
<comment type="caution">
    <text evidence="6">The sequence shown here is derived from an EMBL/GenBank/DDBJ whole genome shotgun (WGS) entry which is preliminary data.</text>
</comment>
<dbReference type="InterPro" id="IPR013780">
    <property type="entry name" value="Glyco_hydro_b"/>
</dbReference>
<dbReference type="InterPro" id="IPR029486">
    <property type="entry name" value="GH97_N"/>
</dbReference>
<feature type="region of interest" description="Disordered" evidence="3">
    <location>
        <begin position="763"/>
        <end position="785"/>
    </location>
</feature>
<sequence length="895" mass="97211">MRLSRVAGAATALVLNTVVPAIGSAAENPPRTLITENSWTLTAPTAGAPSARVELNPSSGTLTLSAFRGVQTVLAPAALGLRTTQADLTRGLSPLGRSDRTVLEWYTMTTGKRRVRSAVMTETRLAFANASGARLDLLVRISADGVAYRYEVPDPTGVTVTSEASAFSVPANSTAWLLPYNAQYEQARIETTAGAAPPRDYGYPSLFKVGDNFVLLTESDVDGRYAGSRLVHEGSGSYQVVLADAQVHSSGALRTPWRTAIIGDLATVTESTLVDDLASPARFTDTSWIRPGKSAWSWLSENSSPGDFERQKAYVDFAARNGWSYVLVDEGWSSTWVPELTRYARAKGVDILLWFHWTRLDTPQERDSWLPLVQSWGVKGVKVDFMESDSQSRYQWYDAVLERTAQLRLMINFHGSTIPHGLARTWPHVMTMEAVRGAENWPSPNTNPVQVFTRNVVGSMDYTPVTFEATHRETSIAHEVALSVAYESGWQHLADKPEVYERHPQALRFLNQVPTAWDETRFVAGNPSNEAVIARRKGERWFVGAIAAGEPRTVSAPLRFLGAGLWLVEVVRDDAGEQRTDVLRDRRIMSPFNTLSVNVRRHGGFAAIICRYIPGRQTCDEPIRQIPPSELTVTPTGPVEVESGSFVEVSGTFTAPASTWIRDVKFGVRPPVGWSSQGEELTRSFMAPGESLQGRWTVRLDPGSGNSGLGDIDLPIAAEFRLPGDATGTPRVHVEQAVRTFVLPPAPTGSPYVSDLPFLSETNGYGPVERDRSNGEAASGDGNPLTMGGVTYARGLGTHAPSEVSIYLGRNCQSFTADIGLDDETTQTGSVTFKVLGDGGVLYDSGVIRSKGPARSISVGVSGVRMLSLQVTDGGDGKNFDHADWANARLSCDES</sequence>